<evidence type="ECO:0000313" key="1">
    <source>
        <dbReference type="EMBL" id="KAF2462689.1"/>
    </source>
</evidence>
<dbReference type="Proteomes" id="UP000799755">
    <property type="component" value="Unassembled WGS sequence"/>
</dbReference>
<evidence type="ECO:0000313" key="2">
    <source>
        <dbReference type="Proteomes" id="UP000799755"/>
    </source>
</evidence>
<dbReference type="EMBL" id="MU003567">
    <property type="protein sequence ID" value="KAF2462689.1"/>
    <property type="molecule type" value="Genomic_DNA"/>
</dbReference>
<gene>
    <name evidence="1" type="ORF">BDR25DRAFT_386265</name>
</gene>
<comment type="caution">
    <text evidence="1">The sequence shown here is derived from an EMBL/GenBank/DDBJ whole genome shotgun (WGS) entry which is preliminary data.</text>
</comment>
<name>A0ACB6Q6W4_9PLEO</name>
<keyword evidence="2" id="KW-1185">Reference proteome</keyword>
<protein>
    <submittedName>
        <fullName evidence="1">Uncharacterized protein</fullName>
    </submittedName>
</protein>
<reference evidence="1" key="1">
    <citation type="journal article" date="2020" name="Stud. Mycol.">
        <title>101 Dothideomycetes genomes: a test case for predicting lifestyles and emergence of pathogens.</title>
        <authorList>
            <person name="Haridas S."/>
            <person name="Albert R."/>
            <person name="Binder M."/>
            <person name="Bloem J."/>
            <person name="Labutti K."/>
            <person name="Salamov A."/>
            <person name="Andreopoulos B."/>
            <person name="Baker S."/>
            <person name="Barry K."/>
            <person name="Bills G."/>
            <person name="Bluhm B."/>
            <person name="Cannon C."/>
            <person name="Castanera R."/>
            <person name="Culley D."/>
            <person name="Daum C."/>
            <person name="Ezra D."/>
            <person name="Gonzalez J."/>
            <person name="Henrissat B."/>
            <person name="Kuo A."/>
            <person name="Liang C."/>
            <person name="Lipzen A."/>
            <person name="Lutzoni F."/>
            <person name="Magnuson J."/>
            <person name="Mondo S."/>
            <person name="Nolan M."/>
            <person name="Ohm R."/>
            <person name="Pangilinan J."/>
            <person name="Park H.-J."/>
            <person name="Ramirez L."/>
            <person name="Alfaro M."/>
            <person name="Sun H."/>
            <person name="Tritt A."/>
            <person name="Yoshinaga Y."/>
            <person name="Zwiers L.-H."/>
            <person name="Turgeon B."/>
            <person name="Goodwin S."/>
            <person name="Spatafora J."/>
            <person name="Crous P."/>
            <person name="Grigoriev I."/>
        </authorList>
    </citation>
    <scope>NUCLEOTIDE SEQUENCE</scope>
    <source>
        <strain evidence="1">ATCC 200398</strain>
    </source>
</reference>
<organism evidence="1 2">
    <name type="scientific">Lindgomyces ingoldianus</name>
    <dbReference type="NCBI Taxonomy" id="673940"/>
    <lineage>
        <taxon>Eukaryota</taxon>
        <taxon>Fungi</taxon>
        <taxon>Dikarya</taxon>
        <taxon>Ascomycota</taxon>
        <taxon>Pezizomycotina</taxon>
        <taxon>Dothideomycetes</taxon>
        <taxon>Pleosporomycetidae</taxon>
        <taxon>Pleosporales</taxon>
        <taxon>Lindgomycetaceae</taxon>
        <taxon>Lindgomyces</taxon>
    </lineage>
</organism>
<proteinExistence type="predicted"/>
<accession>A0ACB6Q6W4</accession>
<sequence length="239" mass="26931">MQEPRTNPRHEATMESTHRGTPTEGNKNSERDELPGRLNRGHQPLGYEDHLYWHRPTQLMYACSVWLHANTKKTLNTLKAIQARVARAICGAYKVTSRATLDIKAYLLLIEQQLWKHNTNTITRLLSSQEILDRPETHIDDDADKARSRHDRENDTEQDLSIYTDGSGINGQIGVAAACPILQQIRSVHMGMETTSTIYSAELRGISALQIAREYAERNRSRQTVAVDADNQAAITSTA</sequence>